<dbReference type="EMBL" id="JAPNKE010000002">
    <property type="protein sequence ID" value="MCY1012899.1"/>
    <property type="molecule type" value="Genomic_DNA"/>
</dbReference>
<dbReference type="AlphaFoldDB" id="A0A9X3J3J9"/>
<gene>
    <name evidence="1" type="ORF">OV079_46660</name>
</gene>
<keyword evidence="2" id="KW-1185">Reference proteome</keyword>
<comment type="caution">
    <text evidence="1">The sequence shown here is derived from an EMBL/GenBank/DDBJ whole genome shotgun (WGS) entry which is preliminary data.</text>
</comment>
<dbReference type="RefSeq" id="WP_267776465.1">
    <property type="nucleotide sequence ID" value="NZ_JAPNKE010000002.1"/>
</dbReference>
<evidence type="ECO:0000313" key="2">
    <source>
        <dbReference type="Proteomes" id="UP001150924"/>
    </source>
</evidence>
<evidence type="ECO:0000313" key="1">
    <source>
        <dbReference type="EMBL" id="MCY1012899.1"/>
    </source>
</evidence>
<organism evidence="1 2">
    <name type="scientific">Nannocystis pusilla</name>
    <dbReference type="NCBI Taxonomy" id="889268"/>
    <lineage>
        <taxon>Bacteria</taxon>
        <taxon>Pseudomonadati</taxon>
        <taxon>Myxococcota</taxon>
        <taxon>Polyangia</taxon>
        <taxon>Nannocystales</taxon>
        <taxon>Nannocystaceae</taxon>
        <taxon>Nannocystis</taxon>
    </lineage>
</organism>
<sequence>MIVTYSRFERSSSTFSKLPATRRALGVADEDHVAGHLAGLEGDVVLAALRVADVGGGLVALRHVCS</sequence>
<protein>
    <submittedName>
        <fullName evidence="1">Uncharacterized protein</fullName>
    </submittedName>
</protein>
<name>A0A9X3J3J9_9BACT</name>
<proteinExistence type="predicted"/>
<dbReference type="Proteomes" id="UP001150924">
    <property type="component" value="Unassembled WGS sequence"/>
</dbReference>
<accession>A0A9X3J3J9</accession>
<reference evidence="1" key="1">
    <citation type="submission" date="2022-11" db="EMBL/GenBank/DDBJ databases">
        <title>Minimal conservation of predation-associated metabolite biosynthetic gene clusters underscores biosynthetic potential of Myxococcota including descriptions for ten novel species: Archangium lansinium sp. nov., Myxococcus landrumus sp. nov., Nannocystis bai.</title>
        <authorList>
            <person name="Ahearne A."/>
            <person name="Stevens C."/>
            <person name="Phillips K."/>
        </authorList>
    </citation>
    <scope>NUCLEOTIDE SEQUENCE</scope>
    <source>
        <strain evidence="1">Na p29</strain>
    </source>
</reference>